<evidence type="ECO:0000259" key="1">
    <source>
        <dbReference type="Pfam" id="PF00117"/>
    </source>
</evidence>
<dbReference type="Pfam" id="PF00117">
    <property type="entry name" value="GATase"/>
    <property type="match status" value="1"/>
</dbReference>
<dbReference type="PROSITE" id="PS51273">
    <property type="entry name" value="GATASE_TYPE_1"/>
    <property type="match status" value="1"/>
</dbReference>
<comment type="caution">
    <text evidence="2">The sequence shown here is derived from an EMBL/GenBank/DDBJ whole genome shotgun (WGS) entry which is preliminary data.</text>
</comment>
<organism evidence="2 3">
    <name type="scientific">Candidatus Staskawiczbacteria bacterium CG10_big_fil_rev_8_21_14_0_10_38_10</name>
    <dbReference type="NCBI Taxonomy" id="1974891"/>
    <lineage>
        <taxon>Bacteria</taxon>
        <taxon>Candidatus Staskawicziibacteriota</taxon>
    </lineage>
</organism>
<evidence type="ECO:0000313" key="2">
    <source>
        <dbReference type="EMBL" id="PJE69455.1"/>
    </source>
</evidence>
<dbReference type="PANTHER" id="PTHR42695:SF5">
    <property type="entry name" value="GLUTAMINE AMIDOTRANSFERASE YLR126C-RELATED"/>
    <property type="match status" value="1"/>
</dbReference>
<dbReference type="Proteomes" id="UP000236946">
    <property type="component" value="Unassembled WGS sequence"/>
</dbReference>
<evidence type="ECO:0000313" key="3">
    <source>
        <dbReference type="Proteomes" id="UP000236946"/>
    </source>
</evidence>
<name>A0A2H9T168_9BACT</name>
<dbReference type="GO" id="GO:0005829">
    <property type="term" value="C:cytosol"/>
    <property type="evidence" value="ECO:0007669"/>
    <property type="project" value="TreeGrafter"/>
</dbReference>
<feature type="domain" description="Glutamine amidotransferase" evidence="1">
    <location>
        <begin position="45"/>
        <end position="197"/>
    </location>
</feature>
<dbReference type="EMBL" id="PFEN01000036">
    <property type="protein sequence ID" value="PJE69455.1"/>
    <property type="molecule type" value="Genomic_DNA"/>
</dbReference>
<dbReference type="CDD" id="cd01741">
    <property type="entry name" value="GATase1_1"/>
    <property type="match status" value="1"/>
</dbReference>
<dbReference type="InterPro" id="IPR029062">
    <property type="entry name" value="Class_I_gatase-like"/>
</dbReference>
<dbReference type="SUPFAM" id="SSF52317">
    <property type="entry name" value="Class I glutamine amidotransferase-like"/>
    <property type="match status" value="1"/>
</dbReference>
<dbReference type="Gene3D" id="3.40.50.880">
    <property type="match status" value="1"/>
</dbReference>
<dbReference type="InterPro" id="IPR044992">
    <property type="entry name" value="ChyE-like"/>
</dbReference>
<reference evidence="3" key="1">
    <citation type="submission" date="2017-09" db="EMBL/GenBank/DDBJ databases">
        <title>Depth-based differentiation of microbial function through sediment-hosted aquifers and enrichment of novel symbionts in the deep terrestrial subsurface.</title>
        <authorList>
            <person name="Probst A.J."/>
            <person name="Ladd B."/>
            <person name="Jarett J.K."/>
            <person name="Geller-Mcgrath D.E."/>
            <person name="Sieber C.M.K."/>
            <person name="Emerson J.B."/>
            <person name="Anantharaman K."/>
            <person name="Thomas B.C."/>
            <person name="Malmstrom R."/>
            <person name="Stieglmeier M."/>
            <person name="Klingl A."/>
            <person name="Woyke T."/>
            <person name="Ryan C.M."/>
            <person name="Banfield J.F."/>
        </authorList>
    </citation>
    <scope>NUCLEOTIDE SEQUENCE [LARGE SCALE GENOMIC DNA]</scope>
</reference>
<proteinExistence type="predicted"/>
<dbReference type="AlphaFoldDB" id="A0A2H9T168"/>
<sequence>MKNILLLQFRKNSQIAKHEKKCILRYLDSKINLVSKNLFRENVDFNNTSFSEISGIIIGGSGEFSFSKKKKRLDLLSKIEQITPFIKRSIKKNTPILGICLGCQYLAYILGAEVRADKFQEEVGTFKVSLTKLGRSDRLFFKTPLEFFAHEGHKDSIDKLPKGTVLLAGGKKCKIQSFRLKNKNVYGVQFHPELNVKDMKFRQRHYQSYAPGNKKISIESSFLAKRILKNFFSLVREENNRK</sequence>
<dbReference type="PANTHER" id="PTHR42695">
    <property type="entry name" value="GLUTAMINE AMIDOTRANSFERASE YLR126C-RELATED"/>
    <property type="match status" value="1"/>
</dbReference>
<dbReference type="InterPro" id="IPR017926">
    <property type="entry name" value="GATASE"/>
</dbReference>
<protein>
    <recommendedName>
        <fullName evidence="1">Glutamine amidotransferase domain-containing protein</fullName>
    </recommendedName>
</protein>
<accession>A0A2H9T168</accession>
<gene>
    <name evidence="2" type="ORF">COU98_01955</name>
</gene>